<dbReference type="PANTHER" id="PTHR36455">
    <property type="match status" value="1"/>
</dbReference>
<dbReference type="Pfam" id="PF05717">
    <property type="entry name" value="TnpB_IS66"/>
    <property type="match status" value="1"/>
</dbReference>
<accession>L9U5X8</accession>
<dbReference type="PANTHER" id="PTHR36455:SF1">
    <property type="entry name" value="BLR8292 PROTEIN"/>
    <property type="match status" value="1"/>
</dbReference>
<dbReference type="PATRIC" id="fig|1204738.3.peg.4709"/>
<evidence type="ECO:0000313" key="1">
    <source>
        <dbReference type="EMBL" id="ELY20217.1"/>
    </source>
</evidence>
<dbReference type="NCBIfam" id="NF033819">
    <property type="entry name" value="IS66_TnpB"/>
    <property type="match status" value="1"/>
</dbReference>
<proteinExistence type="predicted"/>
<dbReference type="AlphaFoldDB" id="L9U5X8"/>
<organism evidence="1 2">
    <name type="scientific">Vreelandella titanicae BH1</name>
    <dbReference type="NCBI Taxonomy" id="1204738"/>
    <lineage>
        <taxon>Bacteria</taxon>
        <taxon>Pseudomonadati</taxon>
        <taxon>Pseudomonadota</taxon>
        <taxon>Gammaproteobacteria</taxon>
        <taxon>Oceanospirillales</taxon>
        <taxon>Halomonadaceae</taxon>
        <taxon>Vreelandella</taxon>
    </lineage>
</organism>
<dbReference type="InterPro" id="IPR008878">
    <property type="entry name" value="Transposase_IS66_Orf2"/>
</dbReference>
<sequence length="204" mass="23207">MADHTVGLFCFGDHHEPRTQSHSSVLVRPPVLCRRAADTVKCVCQSTNREVSRPDGVGKTVTRATLPLAFALSSRSVCRGGGRRMIRPGTDLKVYLCREPVDMCKQIDGLALLVQEAMVLNPFDQALFVFGNRQRDKVKLLFWERNGFVVWYKRLERERFKWPTHLKGEGETVTLTGQELNWLLDGVDLKAMKPHKTLNFQRVG</sequence>
<evidence type="ECO:0000313" key="2">
    <source>
        <dbReference type="Proteomes" id="UP000011651"/>
    </source>
</evidence>
<reference evidence="1 2" key="1">
    <citation type="journal article" date="2013" name="Genome Announc.">
        <title>Draft Genome of the Marine Gammaproteobacterium Halomonas titanicae.</title>
        <authorList>
            <person name="Sanchez-Porro C."/>
            <person name="de la Haba R.R."/>
            <person name="Cruz-Hernandez N."/>
            <person name="Gonzalez J.M."/>
            <person name="Reyes-Guirao C."/>
            <person name="Navarro-Sampedro L."/>
            <person name="Carballo M."/>
            <person name="Ventosa A."/>
        </authorList>
    </citation>
    <scope>NUCLEOTIDE SEQUENCE [LARGE SCALE GENOMIC DNA]</scope>
    <source>
        <strain evidence="1 2">BH1</strain>
    </source>
</reference>
<comment type="caution">
    <text evidence="1">The sequence shown here is derived from an EMBL/GenBank/DDBJ whole genome shotgun (WGS) entry which is preliminary data.</text>
</comment>
<name>L9U5X8_9GAMM</name>
<protein>
    <submittedName>
        <fullName evidence="1">Transposase (Putative) IS66 Orf2-like protein</fullName>
    </submittedName>
</protein>
<dbReference type="EMBL" id="AOPO01000024">
    <property type="protein sequence ID" value="ELY20217.1"/>
    <property type="molecule type" value="Genomic_DNA"/>
</dbReference>
<gene>
    <name evidence="1" type="ORF">HALTITAN_3138</name>
</gene>
<dbReference type="Proteomes" id="UP000011651">
    <property type="component" value="Unassembled WGS sequence"/>
</dbReference>